<evidence type="ECO:0000256" key="2">
    <source>
        <dbReference type="SAM" id="MobiDB-lite"/>
    </source>
</evidence>
<evidence type="ECO:0000256" key="1">
    <source>
        <dbReference type="RuleBase" id="RU341113"/>
    </source>
</evidence>
<dbReference type="GO" id="GO:0098552">
    <property type="term" value="C:side of membrane"/>
    <property type="evidence" value="ECO:0007669"/>
    <property type="project" value="UniProtKB-KW"/>
</dbReference>
<keyword evidence="1" id="KW-0482">Metalloprotease</keyword>
<comment type="subcellular location">
    <subcellularLocation>
        <location evidence="1">Membrane</location>
        <topology evidence="1">Lipid-anchor</topology>
        <topology evidence="1">GPI-anchor</topology>
    </subcellularLocation>
</comment>
<keyword evidence="3" id="KW-0472">Membrane</keyword>
<dbReference type="Gene3D" id="3.20.20.140">
    <property type="entry name" value="Metal-dependent hydrolases"/>
    <property type="match status" value="1"/>
</dbReference>
<organism evidence="4">
    <name type="scientific">Timema douglasi</name>
    <name type="common">Walking stick</name>
    <dbReference type="NCBI Taxonomy" id="61478"/>
    <lineage>
        <taxon>Eukaryota</taxon>
        <taxon>Metazoa</taxon>
        <taxon>Ecdysozoa</taxon>
        <taxon>Arthropoda</taxon>
        <taxon>Hexapoda</taxon>
        <taxon>Insecta</taxon>
        <taxon>Pterygota</taxon>
        <taxon>Neoptera</taxon>
        <taxon>Polyneoptera</taxon>
        <taxon>Phasmatodea</taxon>
        <taxon>Timematodea</taxon>
        <taxon>Timematoidea</taxon>
        <taxon>Timematidae</taxon>
        <taxon>Timema</taxon>
    </lineage>
</organism>
<protein>
    <recommendedName>
        <fullName evidence="1">Dipeptidase</fullName>
        <ecNumber evidence="1">3.4.13.19</ecNumber>
    </recommendedName>
</protein>
<keyword evidence="1" id="KW-0325">Glycoprotein</keyword>
<accession>A0A7R8Z974</accession>
<evidence type="ECO:0000256" key="3">
    <source>
        <dbReference type="SAM" id="Phobius"/>
    </source>
</evidence>
<dbReference type="GO" id="GO:0006508">
    <property type="term" value="P:proteolysis"/>
    <property type="evidence" value="ECO:0007669"/>
    <property type="project" value="UniProtKB-KW"/>
</dbReference>
<comment type="catalytic activity">
    <reaction evidence="1">
        <text>an L-aminoacyl-L-amino acid + H2O = 2 an L-alpha-amino acid</text>
        <dbReference type="Rhea" id="RHEA:48940"/>
        <dbReference type="ChEBI" id="CHEBI:15377"/>
        <dbReference type="ChEBI" id="CHEBI:59869"/>
        <dbReference type="ChEBI" id="CHEBI:77460"/>
        <dbReference type="EC" id="3.4.13.19"/>
    </reaction>
</comment>
<dbReference type="CDD" id="cd01301">
    <property type="entry name" value="rDP_like"/>
    <property type="match status" value="1"/>
</dbReference>
<feature type="region of interest" description="Disordered" evidence="2">
    <location>
        <begin position="1"/>
        <end position="20"/>
    </location>
</feature>
<keyword evidence="1" id="KW-0645">Protease</keyword>
<dbReference type="GO" id="GO:0070573">
    <property type="term" value="F:metallodipeptidase activity"/>
    <property type="evidence" value="ECO:0007669"/>
    <property type="project" value="InterPro"/>
</dbReference>
<feature type="transmembrane region" description="Helical" evidence="3">
    <location>
        <begin position="113"/>
        <end position="136"/>
    </location>
</feature>
<keyword evidence="3" id="KW-1133">Transmembrane helix</keyword>
<dbReference type="InterPro" id="IPR032466">
    <property type="entry name" value="Metal_Hydrolase"/>
</dbReference>
<evidence type="ECO:0000313" key="4">
    <source>
        <dbReference type="EMBL" id="CAD7198239.1"/>
    </source>
</evidence>
<keyword evidence="1" id="KW-0479">Metal-binding</keyword>
<keyword evidence="1" id="KW-0378">Hydrolase</keyword>
<name>A0A7R8Z974_TIMDO</name>
<dbReference type="PANTHER" id="PTHR10443">
    <property type="entry name" value="MICROSOMAL DIPEPTIDASE"/>
    <property type="match status" value="1"/>
</dbReference>
<dbReference type="PROSITE" id="PS51365">
    <property type="entry name" value="RENAL_DIPEPTIDASE_2"/>
    <property type="match status" value="1"/>
</dbReference>
<proteinExistence type="inferred from homology"/>
<keyword evidence="1" id="KW-0336">GPI-anchor</keyword>
<dbReference type="EMBL" id="OA566073">
    <property type="protein sequence ID" value="CAD7198239.1"/>
    <property type="molecule type" value="Genomic_DNA"/>
</dbReference>
<dbReference type="GO" id="GO:0046872">
    <property type="term" value="F:metal ion binding"/>
    <property type="evidence" value="ECO:0007669"/>
    <property type="project" value="UniProtKB-UniRule"/>
</dbReference>
<keyword evidence="1" id="KW-0862">Zinc</keyword>
<keyword evidence="1" id="KW-0449">Lipoprotein</keyword>
<gene>
    <name evidence="4" type="ORF">TDIB3V08_LOCUS4522</name>
</gene>
<keyword evidence="1" id="KW-0224">Dipeptidase</keyword>
<dbReference type="SUPFAM" id="SSF51556">
    <property type="entry name" value="Metallo-dependent hydrolases"/>
    <property type="match status" value="1"/>
</dbReference>
<dbReference type="InterPro" id="IPR008257">
    <property type="entry name" value="Pept_M19"/>
</dbReference>
<keyword evidence="1" id="KW-1015">Disulfide bond</keyword>
<keyword evidence="3" id="KW-0812">Transmembrane</keyword>
<dbReference type="PANTHER" id="PTHR10443:SF45">
    <property type="entry name" value="DIPEPTIDASE"/>
    <property type="match status" value="1"/>
</dbReference>
<sequence length="514" mass="56834">MKLLTAGRGESDEDAFRQEPRGLYPCPEGEAFEARVAFKRKYTRICVEGRVEEHSEKKHPQYTRPSLVCCESSALDYAATDVSNSSSSCYSSPMASFVLTDSSQLTALKIPRLWWVLGGVGTALLVIVIIVLAVTLSGSAITLEGDEVLDVVPLIDGTSRMIRYGTVPAASRTSLNCEREKLELRCGCSRLQFWVAYVSCNSQYKDAVEQTLEQIDVIKRLIKAYPNDLQFADSSEGIWNAFNAGKIASLIAVEGGHSIDSRLAVLRIMAEAGGSVRKQKSRMGVLQFEVEVKWHALMLPEGEHESKFQHVPTNWSHRLVVKELNRLGVMVDLSHVSKQVMIDAINESRAPIIFSHSSAWSICNHHRNVQDDVLRMVTQNNGVVMVNFYSGFVSCSEANATLDIVVDHINHIRNVAGVDHVGIGADYDGVSRMPTGLENVSKYPDLFNRLANTKAGEPTWTAEDLKKLAGLNLLRVFKDVEKVRDSLAASGELPYEDLLPETSLGNNTECRTDL</sequence>
<dbReference type="AlphaFoldDB" id="A0A7R8Z974"/>
<comment type="subunit">
    <text evidence="1">Homodimer; disulfide-linked.</text>
</comment>
<comment type="cofactor">
    <cofactor evidence="1">
        <name>Zn(2+)</name>
        <dbReference type="ChEBI" id="CHEBI:29105"/>
    </cofactor>
</comment>
<reference evidence="4" key="1">
    <citation type="submission" date="2020-11" db="EMBL/GenBank/DDBJ databases">
        <authorList>
            <person name="Tran Van P."/>
        </authorList>
    </citation>
    <scope>NUCLEOTIDE SEQUENCE</scope>
</reference>
<dbReference type="Pfam" id="PF01244">
    <property type="entry name" value="Peptidase_M19"/>
    <property type="match status" value="2"/>
</dbReference>
<dbReference type="EC" id="3.4.13.19" evidence="1"/>
<comment type="similarity">
    <text evidence="1">Belongs to the metallo-dependent hydrolases superfamily. Peptidase M19 family.</text>
</comment>